<organism evidence="2 3">
    <name type="scientific">Crocosphaera watsonii WH 8502</name>
    <dbReference type="NCBI Taxonomy" id="423474"/>
    <lineage>
        <taxon>Bacteria</taxon>
        <taxon>Bacillati</taxon>
        <taxon>Cyanobacteriota</taxon>
        <taxon>Cyanophyceae</taxon>
        <taxon>Oscillatoriophycideae</taxon>
        <taxon>Chroococcales</taxon>
        <taxon>Aphanothecaceae</taxon>
        <taxon>Crocosphaera</taxon>
    </lineage>
</organism>
<feature type="signal peptide" evidence="1">
    <location>
        <begin position="1"/>
        <end position="29"/>
    </location>
</feature>
<dbReference type="EMBL" id="CAQK01000493">
    <property type="protein sequence ID" value="CCQ51578.1"/>
    <property type="molecule type" value="Genomic_DNA"/>
</dbReference>
<dbReference type="AlphaFoldDB" id="T2IEU8"/>
<evidence type="ECO:0000313" key="3">
    <source>
        <dbReference type="Proteomes" id="UP000018348"/>
    </source>
</evidence>
<protein>
    <recommendedName>
        <fullName evidence="4">PEP-CTERM protein-sorting domain-containing protein</fullName>
    </recommendedName>
</protein>
<keyword evidence="1" id="KW-0732">Signal</keyword>
<reference evidence="2 3" key="1">
    <citation type="submission" date="2013-01" db="EMBL/GenBank/DDBJ databases">
        <authorList>
            <person name="Bench S."/>
        </authorList>
    </citation>
    <scope>NUCLEOTIDE SEQUENCE [LARGE SCALE GENOMIC DNA]</scope>
    <source>
        <strain evidence="2 3">WH 8502</strain>
    </source>
</reference>
<dbReference type="Proteomes" id="UP000018348">
    <property type="component" value="Unassembled WGS sequence"/>
</dbReference>
<evidence type="ECO:0008006" key="4">
    <source>
        <dbReference type="Google" id="ProtNLM"/>
    </source>
</evidence>
<sequence length="185" mass="19381">MNKMLRKDKLVGVGLIAGISCLVANPAQAALFNFSYTFDDGNPGVSVPTVFQGIVEGDENGNNLDNAVITMFEVVQSGSVVADLSNSTFNNPNFTFDGDGVLITSVGGVPPTFLPLAVLADGNTASYTSFPQNPQGTTVNDSGFARERWVLEAKSVPEGNMSVVSWLALAGIGGLSVKYGKRKSL</sequence>
<evidence type="ECO:0000256" key="1">
    <source>
        <dbReference type="SAM" id="SignalP"/>
    </source>
</evidence>
<evidence type="ECO:0000313" key="2">
    <source>
        <dbReference type="EMBL" id="CCQ51578.1"/>
    </source>
</evidence>
<comment type="caution">
    <text evidence="2">The sequence shown here is derived from an EMBL/GenBank/DDBJ whole genome shotgun (WGS) entry which is preliminary data.</text>
</comment>
<accession>T2IEU8</accession>
<gene>
    <name evidence="2" type="ORF">CWATWH8502_4868</name>
</gene>
<proteinExistence type="predicted"/>
<name>T2IEU8_CROWT</name>
<reference evidence="2 3" key="2">
    <citation type="submission" date="2013-09" db="EMBL/GenBank/DDBJ databases">
        <title>Whole genome comparison of six Crocosphaera watsonii strains with differing phenotypes.</title>
        <authorList>
            <person name="Bench S.R."/>
            <person name="Heller P."/>
            <person name="Frank I."/>
            <person name="Arciniega M."/>
            <person name="Shilova I.N."/>
            <person name="Zehr J.P."/>
        </authorList>
    </citation>
    <scope>NUCLEOTIDE SEQUENCE [LARGE SCALE GENOMIC DNA]</scope>
    <source>
        <strain evidence="2 3">WH 8502</strain>
    </source>
</reference>
<feature type="chain" id="PRO_5004601596" description="PEP-CTERM protein-sorting domain-containing protein" evidence="1">
    <location>
        <begin position="30"/>
        <end position="185"/>
    </location>
</feature>
<dbReference type="RefSeq" id="WP_021830826.1">
    <property type="nucleotide sequence ID" value="NZ_CAQK01000493.1"/>
</dbReference>
<dbReference type="PROSITE" id="PS51257">
    <property type="entry name" value="PROKAR_LIPOPROTEIN"/>
    <property type="match status" value="1"/>
</dbReference>